<dbReference type="GO" id="GO:0005737">
    <property type="term" value="C:cytoplasm"/>
    <property type="evidence" value="ECO:0007669"/>
    <property type="project" value="UniProtKB-SubCell"/>
</dbReference>
<dbReference type="InterPro" id="IPR016152">
    <property type="entry name" value="PTrfase/Anion_transptr"/>
</dbReference>
<reference evidence="12 13" key="1">
    <citation type="journal article" date="2012" name="J. Proteome Res.">
        <title>Application of Spiroplasma melliferum proteogenomic profiling for the discovery of virulence factors and pathogenicity mechanisms in host-associated spiroplasmas.</title>
        <authorList>
            <person name="Alexeev D."/>
            <person name="Kostrjukova E."/>
            <person name="Aliper A."/>
            <person name="Popenko A."/>
            <person name="Bazaleev N."/>
            <person name="Tyakht A."/>
            <person name="Selezneva O."/>
            <person name="Akopian T."/>
            <person name="Prichodko E."/>
            <person name="Kondratov I."/>
            <person name="Chukin M."/>
            <person name="Demina I."/>
            <person name="Galyamina M."/>
            <person name="Kamashev D."/>
            <person name="Vanyushkina A."/>
            <person name="Ladygina V."/>
            <person name="Levitskii S."/>
            <person name="Lazarev V."/>
            <person name="Govorun V."/>
        </authorList>
    </citation>
    <scope>NUCLEOTIDE SEQUENCE [LARGE SCALE GENOMIC DNA]</scope>
    <source>
        <strain evidence="12 13">KC3</strain>
    </source>
</reference>
<dbReference type="InterPro" id="IPR051351">
    <property type="entry name" value="Ascorbate-PTS_EIIA_comp"/>
</dbReference>
<organism evidence="12 13">
    <name type="scientific">Spiroplasma melliferum KC3</name>
    <dbReference type="NCBI Taxonomy" id="570509"/>
    <lineage>
        <taxon>Bacteria</taxon>
        <taxon>Bacillati</taxon>
        <taxon>Mycoplasmatota</taxon>
        <taxon>Mollicutes</taxon>
        <taxon>Entomoplasmatales</taxon>
        <taxon>Spiroplasmataceae</taxon>
        <taxon>Spiroplasma</taxon>
    </lineage>
</organism>
<evidence type="ECO:0000256" key="7">
    <source>
        <dbReference type="ARBA" id="ARBA00022777"/>
    </source>
</evidence>
<dbReference type="PROSITE" id="PS51094">
    <property type="entry name" value="PTS_EIIA_TYPE_2"/>
    <property type="match status" value="1"/>
</dbReference>
<dbReference type="AlphaFoldDB" id="A0AAI9X184"/>
<evidence type="ECO:0000256" key="2">
    <source>
        <dbReference type="ARBA" id="ARBA00022448"/>
    </source>
</evidence>
<dbReference type="Pfam" id="PF00359">
    <property type="entry name" value="PTS_EIIA_2"/>
    <property type="match status" value="1"/>
</dbReference>
<keyword evidence="2" id="KW-0813">Transport</keyword>
<dbReference type="Gene3D" id="3.40.930.10">
    <property type="entry name" value="Mannitol-specific EII, Chain A"/>
    <property type="match status" value="1"/>
</dbReference>
<evidence type="ECO:0000259" key="11">
    <source>
        <dbReference type="PROSITE" id="PS51094"/>
    </source>
</evidence>
<dbReference type="EMBL" id="AGBZ02000001">
    <property type="protein sequence ID" value="KAI92680.1"/>
    <property type="molecule type" value="Genomic_DNA"/>
</dbReference>
<evidence type="ECO:0000256" key="5">
    <source>
        <dbReference type="ARBA" id="ARBA00022679"/>
    </source>
</evidence>
<keyword evidence="5" id="KW-0808">Transferase</keyword>
<comment type="subcellular location">
    <subcellularLocation>
        <location evidence="1">Cytoplasm</location>
    </subcellularLocation>
</comment>
<gene>
    <name evidence="12" type="ORF">SPM_001165</name>
</gene>
<evidence type="ECO:0000256" key="8">
    <source>
        <dbReference type="ARBA" id="ARBA00037387"/>
    </source>
</evidence>
<keyword evidence="6" id="KW-0598">Phosphotransferase system</keyword>
<sequence>MKIFNEKLLQYIEKPISKWEQAIELASELLITNNYVKTDFPTKIIEITNDLGPYYVVAPKLALLHIMPDSTILKTGISFTYFKNPVKFQKEDKYHIKYCLALAAEDNFSHIELLQSIAKLFAKKEFLTSIKNCSSTMELIKIIKQYDN</sequence>
<dbReference type="RefSeq" id="WP_004027770.1">
    <property type="nucleotide sequence ID" value="NZ_AGBZ02000001.1"/>
</dbReference>
<comment type="caution">
    <text evidence="12">The sequence shown here is derived from an EMBL/GenBank/DDBJ whole genome shotgun (WGS) entry which is preliminary data.</text>
</comment>
<evidence type="ECO:0000256" key="4">
    <source>
        <dbReference type="ARBA" id="ARBA00022553"/>
    </source>
</evidence>
<evidence type="ECO:0000256" key="6">
    <source>
        <dbReference type="ARBA" id="ARBA00022683"/>
    </source>
</evidence>
<accession>A0AAI9X184</accession>
<dbReference type="GO" id="GO:0009401">
    <property type="term" value="P:phosphoenolpyruvate-dependent sugar phosphotransferase system"/>
    <property type="evidence" value="ECO:0007669"/>
    <property type="project" value="UniProtKB-KW"/>
</dbReference>
<dbReference type="Proteomes" id="UP000004057">
    <property type="component" value="Unassembled WGS sequence"/>
</dbReference>
<dbReference type="InterPro" id="IPR002178">
    <property type="entry name" value="PTS_EIIA_type-2_dom"/>
</dbReference>
<name>A0AAI9X184_SPIME</name>
<dbReference type="PANTHER" id="PTHR36203">
    <property type="entry name" value="ASCORBATE-SPECIFIC PTS SYSTEM EIIA COMPONENT"/>
    <property type="match status" value="1"/>
</dbReference>
<evidence type="ECO:0000256" key="10">
    <source>
        <dbReference type="ARBA" id="ARBA00042072"/>
    </source>
</evidence>
<keyword evidence="3" id="KW-0963">Cytoplasm</keyword>
<evidence type="ECO:0000256" key="9">
    <source>
        <dbReference type="ARBA" id="ARBA00041175"/>
    </source>
</evidence>
<dbReference type="SUPFAM" id="SSF55804">
    <property type="entry name" value="Phoshotransferase/anion transport protein"/>
    <property type="match status" value="1"/>
</dbReference>
<proteinExistence type="predicted"/>
<evidence type="ECO:0000256" key="1">
    <source>
        <dbReference type="ARBA" id="ARBA00004496"/>
    </source>
</evidence>
<protein>
    <recommendedName>
        <fullName evidence="9">Ascorbate-specific PTS system EIIA component</fullName>
    </recommendedName>
    <alternativeName>
        <fullName evidence="10">Ascorbate-specific phosphotransferase enzyme IIA component</fullName>
    </alternativeName>
</protein>
<evidence type="ECO:0000313" key="12">
    <source>
        <dbReference type="EMBL" id="KAI92680.1"/>
    </source>
</evidence>
<dbReference type="PANTHER" id="PTHR36203:SF1">
    <property type="entry name" value="ASCORBATE-SPECIFIC PTS SYSTEM EIIA COMPONENT"/>
    <property type="match status" value="1"/>
</dbReference>
<evidence type="ECO:0000256" key="3">
    <source>
        <dbReference type="ARBA" id="ARBA00022490"/>
    </source>
</evidence>
<comment type="function">
    <text evidence="8">The phosphoenolpyruvate-dependent sugar phosphotransferase system (sugar PTS), a major carbohydrate active transport system, catalyzes the phosphorylation of incoming sugar substrates concomitantly with their translocation across the cell membrane. The enzyme II UlaABC PTS system is involved in ascorbate transport.</text>
</comment>
<evidence type="ECO:0000313" key="13">
    <source>
        <dbReference type="Proteomes" id="UP000004057"/>
    </source>
</evidence>
<keyword evidence="4" id="KW-0597">Phosphoprotein</keyword>
<keyword evidence="7" id="KW-0418">Kinase</keyword>
<feature type="domain" description="PTS EIIA type-2" evidence="11">
    <location>
        <begin position="2"/>
        <end position="146"/>
    </location>
</feature>
<dbReference type="GO" id="GO:0016301">
    <property type="term" value="F:kinase activity"/>
    <property type="evidence" value="ECO:0007669"/>
    <property type="project" value="UniProtKB-KW"/>
</dbReference>